<evidence type="ECO:0000313" key="4">
    <source>
        <dbReference type="EMBL" id="MBC5635715.1"/>
    </source>
</evidence>
<evidence type="ECO:0000313" key="5">
    <source>
        <dbReference type="Proteomes" id="UP000637359"/>
    </source>
</evidence>
<accession>A0A923L3C2</accession>
<dbReference type="GO" id="GO:0003677">
    <property type="term" value="F:DNA binding"/>
    <property type="evidence" value="ECO:0007669"/>
    <property type="project" value="InterPro"/>
</dbReference>
<dbReference type="SMART" id="SM00421">
    <property type="entry name" value="HTH_LUXR"/>
    <property type="match status" value="1"/>
</dbReference>
<dbReference type="Pfam" id="PF00196">
    <property type="entry name" value="GerE"/>
    <property type="match status" value="1"/>
</dbReference>
<dbReference type="PRINTS" id="PR00038">
    <property type="entry name" value="HTHLUXR"/>
</dbReference>
<dbReference type="InterPro" id="IPR016032">
    <property type="entry name" value="Sig_transdc_resp-reg_C-effctor"/>
</dbReference>
<dbReference type="InterPro" id="IPR000792">
    <property type="entry name" value="Tscrpt_reg_LuxR_C"/>
</dbReference>
<dbReference type="InterPro" id="IPR051015">
    <property type="entry name" value="EvgA-like"/>
</dbReference>
<evidence type="ECO:0000259" key="3">
    <source>
        <dbReference type="PROSITE" id="PS50043"/>
    </source>
</evidence>
<proteinExistence type="predicted"/>
<keyword evidence="5" id="KW-1185">Reference proteome</keyword>
<protein>
    <submittedName>
        <fullName evidence="4">Response regulator transcription factor</fullName>
    </submittedName>
</protein>
<name>A0A923L3C2_9BACI</name>
<dbReference type="SUPFAM" id="SSF46894">
    <property type="entry name" value="C-terminal effector domain of the bipartite response regulators"/>
    <property type="match status" value="1"/>
</dbReference>
<dbReference type="EMBL" id="JACOOL010000001">
    <property type="protein sequence ID" value="MBC5635715.1"/>
    <property type="molecule type" value="Genomic_DNA"/>
</dbReference>
<gene>
    <name evidence="4" type="ORF">H8S33_02635</name>
</gene>
<dbReference type="AlphaFoldDB" id="A0A923L3C2"/>
<dbReference type="GO" id="GO:0006355">
    <property type="term" value="P:regulation of DNA-templated transcription"/>
    <property type="evidence" value="ECO:0007669"/>
    <property type="project" value="InterPro"/>
</dbReference>
<dbReference type="RefSeq" id="WP_186868402.1">
    <property type="nucleotide sequence ID" value="NZ_JACOOL010000001.1"/>
</dbReference>
<organism evidence="4 5">
    <name type="scientific">Ornithinibacillus hominis</name>
    <dbReference type="NCBI Taxonomy" id="2763055"/>
    <lineage>
        <taxon>Bacteria</taxon>
        <taxon>Bacillati</taxon>
        <taxon>Bacillota</taxon>
        <taxon>Bacilli</taxon>
        <taxon>Bacillales</taxon>
        <taxon>Bacillaceae</taxon>
        <taxon>Ornithinibacillus</taxon>
    </lineage>
</organism>
<dbReference type="PANTHER" id="PTHR45566">
    <property type="entry name" value="HTH-TYPE TRANSCRIPTIONAL REGULATOR YHJB-RELATED"/>
    <property type="match status" value="1"/>
</dbReference>
<dbReference type="PANTHER" id="PTHR45566:SF1">
    <property type="entry name" value="HTH-TYPE TRANSCRIPTIONAL REGULATOR YHJB-RELATED"/>
    <property type="match status" value="1"/>
</dbReference>
<keyword evidence="1" id="KW-0805">Transcription regulation</keyword>
<keyword evidence="2" id="KW-0804">Transcription</keyword>
<evidence type="ECO:0000256" key="1">
    <source>
        <dbReference type="ARBA" id="ARBA00023015"/>
    </source>
</evidence>
<dbReference type="Proteomes" id="UP000637359">
    <property type="component" value="Unassembled WGS sequence"/>
</dbReference>
<dbReference type="PROSITE" id="PS50043">
    <property type="entry name" value="HTH_LUXR_2"/>
    <property type="match status" value="1"/>
</dbReference>
<dbReference type="Gene3D" id="3.40.50.2300">
    <property type="match status" value="1"/>
</dbReference>
<feature type="domain" description="HTH luxR-type" evidence="3">
    <location>
        <begin position="133"/>
        <end position="198"/>
    </location>
</feature>
<sequence length="198" mass="22868">MRICLLQESKFFLLLKEQLTKYDHVSIVTRLPADVVLLDDENFTEHDVTNIVRILGEEKIILITDEYEELTVLPLIDAGVCSILPKQNLLYENLVALLEKILDNHFYIPQNMVYDFINHIVRMKRIEYDQFSVRAHLECAFTLKQTRVASLMQYGHSNREIACLLGMSEGSVKVHISQIYAKLGTNKRSAAIKKLVEM</sequence>
<comment type="caution">
    <text evidence="4">The sequence shown here is derived from an EMBL/GenBank/DDBJ whole genome shotgun (WGS) entry which is preliminary data.</text>
</comment>
<evidence type="ECO:0000256" key="2">
    <source>
        <dbReference type="ARBA" id="ARBA00023163"/>
    </source>
</evidence>
<reference evidence="4" key="1">
    <citation type="submission" date="2020-08" db="EMBL/GenBank/DDBJ databases">
        <title>Genome public.</title>
        <authorList>
            <person name="Liu C."/>
            <person name="Sun Q."/>
        </authorList>
    </citation>
    <scope>NUCLEOTIDE SEQUENCE</scope>
    <source>
        <strain evidence="4">BX22</strain>
    </source>
</reference>